<dbReference type="AlphaFoldDB" id="A0A0A0K150"/>
<organism evidence="2 3">
    <name type="scientific">Cucumis sativus</name>
    <name type="common">Cucumber</name>
    <dbReference type="NCBI Taxonomy" id="3659"/>
    <lineage>
        <taxon>Eukaryota</taxon>
        <taxon>Viridiplantae</taxon>
        <taxon>Streptophyta</taxon>
        <taxon>Embryophyta</taxon>
        <taxon>Tracheophyta</taxon>
        <taxon>Spermatophyta</taxon>
        <taxon>Magnoliopsida</taxon>
        <taxon>eudicotyledons</taxon>
        <taxon>Gunneridae</taxon>
        <taxon>Pentapetalae</taxon>
        <taxon>rosids</taxon>
        <taxon>fabids</taxon>
        <taxon>Cucurbitales</taxon>
        <taxon>Cucurbitaceae</taxon>
        <taxon>Benincaseae</taxon>
        <taxon>Cucumis</taxon>
    </lineage>
</organism>
<gene>
    <name evidence="2" type="ORF">Csa_7G032250</name>
</gene>
<keyword evidence="1" id="KW-0732">Signal</keyword>
<evidence type="ECO:0000256" key="1">
    <source>
        <dbReference type="SAM" id="SignalP"/>
    </source>
</evidence>
<reference evidence="2 3" key="4">
    <citation type="journal article" date="2011" name="BMC Genomics">
        <title>RNA-Seq improves annotation of protein-coding genes in the cucumber genome.</title>
        <authorList>
            <person name="Li Z."/>
            <person name="Zhang Z."/>
            <person name="Yan P."/>
            <person name="Huang S."/>
            <person name="Fei Z."/>
            <person name="Lin K."/>
        </authorList>
    </citation>
    <scope>NUCLEOTIDE SEQUENCE [LARGE SCALE GENOMIC DNA]</scope>
    <source>
        <strain evidence="3">cv. 9930</strain>
    </source>
</reference>
<feature type="chain" id="PRO_5001964777" evidence="1">
    <location>
        <begin position="21"/>
        <end position="123"/>
    </location>
</feature>
<dbReference type="EMBL" id="CM002928">
    <property type="protein sequence ID" value="KGN43415.1"/>
    <property type="molecule type" value="Genomic_DNA"/>
</dbReference>
<feature type="signal peptide" evidence="1">
    <location>
        <begin position="1"/>
        <end position="20"/>
    </location>
</feature>
<accession>A0A0A0K150</accession>
<protein>
    <submittedName>
        <fullName evidence="2">Uncharacterized protein</fullName>
    </submittedName>
</protein>
<sequence length="123" mass="13273">MPYLLFNTLLLSISAATCQSSDSSALLQFKNSFVADPDCSGSLPMVATWGMKVEQMTAARGTVSNAATRPEMLLELTLPAAVSMVSLTLKTASLDLFIFKHLLYHTTISISLKSLQVLGNFLI</sequence>
<evidence type="ECO:0000313" key="3">
    <source>
        <dbReference type="Proteomes" id="UP000029981"/>
    </source>
</evidence>
<name>A0A0A0K150_CUCSA</name>
<reference evidence="2 3" key="3">
    <citation type="journal article" date="2010" name="BMC Genomics">
        <title>Transcriptome sequencing and comparative analysis of cucumber flowers with different sex types.</title>
        <authorList>
            <person name="Guo S."/>
            <person name="Zheng Y."/>
            <person name="Joung J.G."/>
            <person name="Liu S."/>
            <person name="Zhang Z."/>
            <person name="Crasta O.R."/>
            <person name="Sobral B.W."/>
            <person name="Xu Y."/>
            <person name="Huang S."/>
            <person name="Fei Z."/>
        </authorList>
    </citation>
    <scope>NUCLEOTIDE SEQUENCE [LARGE SCALE GENOMIC DNA]</scope>
    <source>
        <strain evidence="3">cv. 9930</strain>
    </source>
</reference>
<dbReference type="Proteomes" id="UP000029981">
    <property type="component" value="Chromosome 7"/>
</dbReference>
<reference evidence="2 3" key="1">
    <citation type="journal article" date="2009" name="Nat. Genet.">
        <title>The genome of the cucumber, Cucumis sativus L.</title>
        <authorList>
            <person name="Huang S."/>
            <person name="Li R."/>
            <person name="Zhang Z."/>
            <person name="Li L."/>
            <person name="Gu X."/>
            <person name="Fan W."/>
            <person name="Lucas W.J."/>
            <person name="Wang X."/>
            <person name="Xie B."/>
            <person name="Ni P."/>
            <person name="Ren Y."/>
            <person name="Zhu H."/>
            <person name="Li J."/>
            <person name="Lin K."/>
            <person name="Jin W."/>
            <person name="Fei Z."/>
            <person name="Li G."/>
            <person name="Staub J."/>
            <person name="Kilian A."/>
            <person name="van der Vossen E.A."/>
            <person name="Wu Y."/>
            <person name="Guo J."/>
            <person name="He J."/>
            <person name="Jia Z."/>
            <person name="Ren Y."/>
            <person name="Tian G."/>
            <person name="Lu Y."/>
            <person name="Ruan J."/>
            <person name="Qian W."/>
            <person name="Wang M."/>
            <person name="Huang Q."/>
            <person name="Li B."/>
            <person name="Xuan Z."/>
            <person name="Cao J."/>
            <person name="Asan"/>
            <person name="Wu Z."/>
            <person name="Zhang J."/>
            <person name="Cai Q."/>
            <person name="Bai Y."/>
            <person name="Zhao B."/>
            <person name="Han Y."/>
            <person name="Li Y."/>
            <person name="Li X."/>
            <person name="Wang S."/>
            <person name="Shi Q."/>
            <person name="Liu S."/>
            <person name="Cho W.K."/>
            <person name="Kim J.Y."/>
            <person name="Xu Y."/>
            <person name="Heller-Uszynska K."/>
            <person name="Miao H."/>
            <person name="Cheng Z."/>
            <person name="Zhang S."/>
            <person name="Wu J."/>
            <person name="Yang Y."/>
            <person name="Kang H."/>
            <person name="Li M."/>
            <person name="Liang H."/>
            <person name="Ren X."/>
            <person name="Shi Z."/>
            <person name="Wen M."/>
            <person name="Jian M."/>
            <person name="Yang H."/>
            <person name="Zhang G."/>
            <person name="Yang Z."/>
            <person name="Chen R."/>
            <person name="Liu S."/>
            <person name="Li J."/>
            <person name="Ma L."/>
            <person name="Liu H."/>
            <person name="Zhou Y."/>
            <person name="Zhao J."/>
            <person name="Fang X."/>
            <person name="Li G."/>
            <person name="Fang L."/>
            <person name="Li Y."/>
            <person name="Liu D."/>
            <person name="Zheng H."/>
            <person name="Zhang Y."/>
            <person name="Qin N."/>
            <person name="Li Z."/>
            <person name="Yang G."/>
            <person name="Yang S."/>
            <person name="Bolund L."/>
            <person name="Kristiansen K."/>
            <person name="Zheng H."/>
            <person name="Li S."/>
            <person name="Zhang X."/>
            <person name="Yang H."/>
            <person name="Wang J."/>
            <person name="Sun R."/>
            <person name="Zhang B."/>
            <person name="Jiang S."/>
            <person name="Wang J."/>
            <person name="Du Y."/>
            <person name="Li S."/>
        </authorList>
    </citation>
    <scope>NUCLEOTIDE SEQUENCE [LARGE SCALE GENOMIC DNA]</scope>
    <source>
        <strain evidence="3">cv. 9930</strain>
    </source>
</reference>
<dbReference type="Gramene" id="KGN43415">
    <property type="protein sequence ID" value="KGN43415"/>
    <property type="gene ID" value="Csa_7G032250"/>
</dbReference>
<reference evidence="2 3" key="2">
    <citation type="journal article" date="2009" name="PLoS ONE">
        <title>An integrated genetic and cytogenetic map of the cucumber genome.</title>
        <authorList>
            <person name="Ren Y."/>
            <person name="Zhang Z."/>
            <person name="Liu J."/>
            <person name="Staub J.E."/>
            <person name="Han Y."/>
            <person name="Cheng Z."/>
            <person name="Li X."/>
            <person name="Lu J."/>
            <person name="Miao H."/>
            <person name="Kang H."/>
            <person name="Xie B."/>
            <person name="Gu X."/>
            <person name="Wang X."/>
            <person name="Du Y."/>
            <person name="Jin W."/>
            <person name="Huang S."/>
        </authorList>
    </citation>
    <scope>NUCLEOTIDE SEQUENCE [LARGE SCALE GENOMIC DNA]</scope>
    <source>
        <strain evidence="3">cv. 9930</strain>
    </source>
</reference>
<proteinExistence type="predicted"/>
<evidence type="ECO:0000313" key="2">
    <source>
        <dbReference type="EMBL" id="KGN43415.1"/>
    </source>
</evidence>
<keyword evidence="3" id="KW-1185">Reference proteome</keyword>
<dbReference type="eggNOG" id="KOG0619">
    <property type="taxonomic scope" value="Eukaryota"/>
</dbReference>